<evidence type="ECO:0000313" key="1">
    <source>
        <dbReference type="EMBL" id="MBM6402290.1"/>
    </source>
</evidence>
<gene>
    <name evidence="1" type="ORF">JQN70_17980</name>
</gene>
<dbReference type="EMBL" id="JAFDVD010000023">
    <property type="protein sequence ID" value="MBM6402290.1"/>
    <property type="molecule type" value="Genomic_DNA"/>
</dbReference>
<organism evidence="1 2">
    <name type="scientific">Phycicoccus sonneratiae</name>
    <dbReference type="NCBI Taxonomy" id="2807628"/>
    <lineage>
        <taxon>Bacteria</taxon>
        <taxon>Bacillati</taxon>
        <taxon>Actinomycetota</taxon>
        <taxon>Actinomycetes</taxon>
        <taxon>Micrococcales</taxon>
        <taxon>Intrasporangiaceae</taxon>
        <taxon>Phycicoccus</taxon>
    </lineage>
</organism>
<keyword evidence="2" id="KW-1185">Reference proteome</keyword>
<dbReference type="SUPFAM" id="SSF52540">
    <property type="entry name" value="P-loop containing nucleoside triphosphate hydrolases"/>
    <property type="match status" value="1"/>
</dbReference>
<protein>
    <recommendedName>
        <fullName evidence="3">Cellulose biosynthesis protein BcsQ</fullName>
    </recommendedName>
</protein>
<proteinExistence type="predicted"/>
<dbReference type="Gene3D" id="3.40.50.300">
    <property type="entry name" value="P-loop containing nucleotide triphosphate hydrolases"/>
    <property type="match status" value="1"/>
</dbReference>
<dbReference type="InterPro" id="IPR027417">
    <property type="entry name" value="P-loop_NTPase"/>
</dbReference>
<comment type="caution">
    <text evidence="1">The sequence shown here is derived from an EMBL/GenBank/DDBJ whole genome shotgun (WGS) entry which is preliminary data.</text>
</comment>
<dbReference type="Proteomes" id="UP001430172">
    <property type="component" value="Unassembled WGS sequence"/>
</dbReference>
<dbReference type="RefSeq" id="WP_204132759.1">
    <property type="nucleotide sequence ID" value="NZ_JAFDVD010000023.1"/>
</dbReference>
<reference evidence="1" key="1">
    <citation type="submission" date="2021-02" db="EMBL/GenBank/DDBJ databases">
        <title>Phycicoccus sp. MQZ13P-5T, whole genome shotgun sequence.</title>
        <authorList>
            <person name="Tuo L."/>
        </authorList>
    </citation>
    <scope>NUCLEOTIDE SEQUENCE</scope>
    <source>
        <strain evidence="1">MQZ13P-5</strain>
    </source>
</reference>
<accession>A0ABS2CQX2</accession>
<evidence type="ECO:0000313" key="2">
    <source>
        <dbReference type="Proteomes" id="UP001430172"/>
    </source>
</evidence>
<sequence length="263" mass="27686">MALIVLTSASGSPGVTTTALALVLTWRRPALLVEADPTGGSALLAGYFRGRAAPTDSLIDLAFAHRDGTLPEAIPAVTMRIPGSAATLIPGTRAHGQARSLASLWEPLAQAFSSLDAVGQDVIVDAGRLGLDGYPEPLLYAADLTLLVTRTDLVALAGARSWAETLRGGFEQHGTSTGFALLTVGDARPYTAREVTDVLQVPVLASVAWDEPAAAVFSHGHDAPRNLDRTRLLRSLRSAQDAISTRVATLREPLAEPEPEKTR</sequence>
<name>A0ABS2CQX2_9MICO</name>
<evidence type="ECO:0008006" key="3">
    <source>
        <dbReference type="Google" id="ProtNLM"/>
    </source>
</evidence>